<feature type="domain" description="SP-RING-type" evidence="8">
    <location>
        <begin position="567"/>
        <end position="656"/>
    </location>
</feature>
<dbReference type="EMBL" id="CAJPVJ010001586">
    <property type="protein sequence ID" value="CAG2164984.1"/>
    <property type="molecule type" value="Genomic_DNA"/>
</dbReference>
<dbReference type="Proteomes" id="UP000728032">
    <property type="component" value="Unassembled WGS sequence"/>
</dbReference>
<evidence type="ECO:0000313" key="10">
    <source>
        <dbReference type="Proteomes" id="UP000728032"/>
    </source>
</evidence>
<dbReference type="Pfam" id="PF02891">
    <property type="entry name" value="zf-MIZ"/>
    <property type="match status" value="1"/>
</dbReference>
<dbReference type="CDD" id="cd16650">
    <property type="entry name" value="SP-RING_PIAS-like"/>
    <property type="match status" value="1"/>
</dbReference>
<dbReference type="PROSITE" id="PS51044">
    <property type="entry name" value="ZF_SP_RING"/>
    <property type="match status" value="1"/>
</dbReference>
<dbReference type="Gene3D" id="3.30.40.10">
    <property type="entry name" value="Zinc/RING finger domain, C3HC4 (zinc finger)"/>
    <property type="match status" value="1"/>
</dbReference>
<gene>
    <name evidence="9" type="ORF">ONB1V03_LOCUS4531</name>
</gene>
<keyword evidence="4 6" id="KW-0863">Zinc-finger</keyword>
<dbReference type="GO" id="GO:0003712">
    <property type="term" value="F:transcription coregulator activity"/>
    <property type="evidence" value="ECO:0007669"/>
    <property type="project" value="TreeGrafter"/>
</dbReference>
<name>A0A7R9LPI3_9ACAR</name>
<accession>A0A7R9LPI3</accession>
<dbReference type="InterPro" id="IPR013083">
    <property type="entry name" value="Znf_RING/FYVE/PHD"/>
</dbReference>
<reference evidence="9" key="1">
    <citation type="submission" date="2020-11" db="EMBL/GenBank/DDBJ databases">
        <authorList>
            <person name="Tran Van P."/>
        </authorList>
    </citation>
    <scope>NUCLEOTIDE SEQUENCE</scope>
</reference>
<comment type="similarity">
    <text evidence="2">Belongs to the PIAS family.</text>
</comment>
<dbReference type="GO" id="GO:0016925">
    <property type="term" value="P:protein sumoylation"/>
    <property type="evidence" value="ECO:0007669"/>
    <property type="project" value="UniProtKB-UniPathway"/>
</dbReference>
<proteinExistence type="inferred from homology"/>
<evidence type="ECO:0000256" key="7">
    <source>
        <dbReference type="SAM" id="MobiDB-lite"/>
    </source>
</evidence>
<evidence type="ECO:0000313" key="9">
    <source>
        <dbReference type="EMBL" id="CAD7644182.1"/>
    </source>
</evidence>
<dbReference type="GO" id="GO:0000785">
    <property type="term" value="C:chromatin"/>
    <property type="evidence" value="ECO:0007669"/>
    <property type="project" value="TreeGrafter"/>
</dbReference>
<evidence type="ECO:0000256" key="3">
    <source>
        <dbReference type="ARBA" id="ARBA00022723"/>
    </source>
</evidence>
<dbReference type="AlphaFoldDB" id="A0A7R9LPI3"/>
<feature type="region of interest" description="Disordered" evidence="7">
    <location>
        <begin position="176"/>
        <end position="204"/>
    </location>
</feature>
<comment type="pathway">
    <text evidence="1">Protein modification; protein sumoylation.</text>
</comment>
<feature type="compositionally biased region" description="Pro residues" evidence="7">
    <location>
        <begin position="191"/>
        <end position="201"/>
    </location>
</feature>
<feature type="compositionally biased region" description="Basic and acidic residues" evidence="7">
    <location>
        <begin position="110"/>
        <end position="125"/>
    </location>
</feature>
<dbReference type="GO" id="GO:0008270">
    <property type="term" value="F:zinc ion binding"/>
    <property type="evidence" value="ECO:0007669"/>
    <property type="project" value="UniProtKB-KW"/>
</dbReference>
<dbReference type="InterPro" id="IPR004181">
    <property type="entry name" value="Znf_MIZ"/>
</dbReference>
<dbReference type="OrthoDB" id="6510781at2759"/>
<dbReference type="PANTHER" id="PTHR10782:SF94">
    <property type="entry name" value="SUPPRESSOR OF VARIEGATION 2-10, ISOFORM I"/>
    <property type="match status" value="1"/>
</dbReference>
<dbReference type="UniPathway" id="UPA00886"/>
<evidence type="ECO:0000256" key="6">
    <source>
        <dbReference type="PROSITE-ProRule" id="PRU00452"/>
    </source>
</evidence>
<keyword evidence="10" id="KW-1185">Reference proteome</keyword>
<evidence type="ECO:0000259" key="8">
    <source>
        <dbReference type="PROSITE" id="PS51044"/>
    </source>
</evidence>
<evidence type="ECO:0000256" key="4">
    <source>
        <dbReference type="ARBA" id="ARBA00022771"/>
    </source>
</evidence>
<dbReference type="InterPro" id="IPR003034">
    <property type="entry name" value="SAP_dom"/>
</dbReference>
<sequence length="701" mass="79796">MADMSYIKRYKEDKEDKLMKHKKQILKKVAKLYKPDLQEICVKHSLPKNGTKDTLRQRIQQLIEDHVNCEHKWTELKKEIKRVYKANDRIKKSPKKAKPKKPSVSGADGEGDHDYDDYASHESQPHNEPNVGLDGNLSAPVLNMPNPTTCMNECNNNYSLLSYFKSTTPQSMPFFNGVSSQPLNSQQSHPTHPPLAQPLPHPQSNHPLNYCTAGIPPSMTTSGVMHANQVHNHNVSHSQPFYSHTNPFPLMGPQTGVPPPPLFNTVNSRPASAQPVVRHQSPAYNAFNSFPPHPYPQQNYPFMGTNHNNHNNHNNNYYQNSNTAQNLSQQNYYQNPSAPDLDLFDCQNPQNFDLFVKQQKFLLSQYTPKQTTDGDDNVDDCDHPIGHEFSFKALQSFTTIRRLLEAKTIGSISDIGFNIEFNINLVDLDANNFNANLQSLLREKSYQIQLRFSYISDVQIKEQKDCIPEFLCIECNNTRVFTSSQFEELPTPGPFDLSEWCVLGPNKVRFWMSKEKYTFLMPCLYEVSVVSFETPETFLYKLKANGTQFLGSQTTKDLIKSRSEQPSHDDIIISITNTTTKVKLICPLSCARIETPCRTAHCKHMECFDAHSFFKANDCRYDWLCPICQKAANFELLRIDGYFSEVLANTDDNITEVFIKSDASYDVINNVATALQVIELDDSLDDFECSVIDTDGCIVID</sequence>
<keyword evidence="5" id="KW-0862">Zinc</keyword>
<dbReference type="PANTHER" id="PTHR10782">
    <property type="entry name" value="ZINC FINGER MIZ DOMAIN-CONTAINING PROTEIN"/>
    <property type="match status" value="1"/>
</dbReference>
<keyword evidence="3" id="KW-0479">Metal-binding</keyword>
<protein>
    <recommendedName>
        <fullName evidence="8">SP-RING-type domain-containing protein</fullName>
    </recommendedName>
</protein>
<feature type="compositionally biased region" description="Basic residues" evidence="7">
    <location>
        <begin position="92"/>
        <end position="101"/>
    </location>
</feature>
<evidence type="ECO:0000256" key="2">
    <source>
        <dbReference type="ARBA" id="ARBA00005383"/>
    </source>
</evidence>
<feature type="region of interest" description="Disordered" evidence="7">
    <location>
        <begin position="87"/>
        <end position="140"/>
    </location>
</feature>
<evidence type="ECO:0000256" key="5">
    <source>
        <dbReference type="ARBA" id="ARBA00022833"/>
    </source>
</evidence>
<dbReference type="GO" id="GO:0061665">
    <property type="term" value="F:SUMO ligase activity"/>
    <property type="evidence" value="ECO:0007669"/>
    <property type="project" value="TreeGrafter"/>
</dbReference>
<feature type="compositionally biased region" description="Polar residues" evidence="7">
    <location>
        <begin position="176"/>
        <end position="188"/>
    </location>
</feature>
<dbReference type="EMBL" id="OC916411">
    <property type="protein sequence ID" value="CAD7644182.1"/>
    <property type="molecule type" value="Genomic_DNA"/>
</dbReference>
<dbReference type="SMART" id="SM00513">
    <property type="entry name" value="SAP"/>
    <property type="match status" value="1"/>
</dbReference>
<evidence type="ECO:0000256" key="1">
    <source>
        <dbReference type="ARBA" id="ARBA00004718"/>
    </source>
</evidence>
<dbReference type="GO" id="GO:0006357">
    <property type="term" value="P:regulation of transcription by RNA polymerase II"/>
    <property type="evidence" value="ECO:0007669"/>
    <property type="project" value="TreeGrafter"/>
</dbReference>
<dbReference type="Pfam" id="PF02037">
    <property type="entry name" value="SAP"/>
    <property type="match status" value="1"/>
</dbReference>
<organism evidence="9">
    <name type="scientific">Oppiella nova</name>
    <dbReference type="NCBI Taxonomy" id="334625"/>
    <lineage>
        <taxon>Eukaryota</taxon>
        <taxon>Metazoa</taxon>
        <taxon>Ecdysozoa</taxon>
        <taxon>Arthropoda</taxon>
        <taxon>Chelicerata</taxon>
        <taxon>Arachnida</taxon>
        <taxon>Acari</taxon>
        <taxon>Acariformes</taxon>
        <taxon>Sarcoptiformes</taxon>
        <taxon>Oribatida</taxon>
        <taxon>Brachypylina</taxon>
        <taxon>Oppioidea</taxon>
        <taxon>Oppiidae</taxon>
        <taxon>Oppiella</taxon>
    </lineage>
</organism>